<organism evidence="2 3">
    <name type="scientific">Paenibacillus yonginensis</name>
    <dbReference type="NCBI Taxonomy" id="1462996"/>
    <lineage>
        <taxon>Bacteria</taxon>
        <taxon>Bacillati</taxon>
        <taxon>Bacillota</taxon>
        <taxon>Bacilli</taxon>
        <taxon>Bacillales</taxon>
        <taxon>Paenibacillaceae</taxon>
        <taxon>Paenibacillus</taxon>
    </lineage>
</organism>
<dbReference type="Gene3D" id="3.40.630.30">
    <property type="match status" value="1"/>
</dbReference>
<dbReference type="PANTHER" id="PTHR43792">
    <property type="entry name" value="GNAT FAMILY, PUTATIVE (AFU_ORTHOLOGUE AFUA_3G00765)-RELATED-RELATED"/>
    <property type="match status" value="1"/>
</dbReference>
<name>A0A1B1N2H0_9BACL</name>
<accession>A0A1B1N2H0</accession>
<dbReference type="GO" id="GO:0016747">
    <property type="term" value="F:acyltransferase activity, transferring groups other than amino-acyl groups"/>
    <property type="evidence" value="ECO:0007669"/>
    <property type="project" value="InterPro"/>
</dbReference>
<dbReference type="SUPFAM" id="SSF55729">
    <property type="entry name" value="Acyl-CoA N-acyltransferases (Nat)"/>
    <property type="match status" value="1"/>
</dbReference>
<reference evidence="2 3" key="1">
    <citation type="submission" date="2016-01" db="EMBL/GenBank/DDBJ databases">
        <title>Complete Genome Sequence of Paenibacillus yonginensis DCY84, a novel Plant Growth-Promoting Bacteria with Elicitation of Induced Systemic Resistance.</title>
        <authorList>
            <person name="Kim Y.J."/>
            <person name="Yang D.C."/>
            <person name="Sukweenadhi J."/>
        </authorList>
    </citation>
    <scope>NUCLEOTIDE SEQUENCE [LARGE SCALE GENOMIC DNA]</scope>
    <source>
        <strain evidence="2 3">DCY84</strain>
    </source>
</reference>
<evidence type="ECO:0000313" key="3">
    <source>
        <dbReference type="Proteomes" id="UP000092573"/>
    </source>
</evidence>
<evidence type="ECO:0000313" key="2">
    <source>
        <dbReference type="EMBL" id="ANS75606.1"/>
    </source>
</evidence>
<dbReference type="PROSITE" id="PS51186">
    <property type="entry name" value="GNAT"/>
    <property type="match status" value="1"/>
</dbReference>
<gene>
    <name evidence="2" type="ORF">AWM70_14215</name>
</gene>
<evidence type="ECO:0000259" key="1">
    <source>
        <dbReference type="PROSITE" id="PS51186"/>
    </source>
</evidence>
<keyword evidence="3" id="KW-1185">Reference proteome</keyword>
<protein>
    <recommendedName>
        <fullName evidence="1">N-acetyltransferase domain-containing protein</fullName>
    </recommendedName>
</protein>
<dbReference type="KEGG" id="pyg:AWM70_14215"/>
<dbReference type="AlphaFoldDB" id="A0A1B1N2H0"/>
<dbReference type="OrthoDB" id="2636883at2"/>
<sequence length="200" mass="23017">MPTSLKQELRNRFPMLQSERLLLRKVLPKDEQELHGLLNEPLIQRYIAFRPETAGSAERLRRYFEDCHFAMTSLHFVVSDRESGSVAGLCSFQRWNEEEGNANIGYMIAPRYWNRGMATEAASMLLEFGFGRLGLKRVYACCAPDNEASGKVLHKCGFERLGRSNRASWKKGKEVRPAHYFMLAAESRQQTSVRYALLHN</sequence>
<dbReference type="Proteomes" id="UP000092573">
    <property type="component" value="Chromosome"/>
</dbReference>
<dbReference type="InterPro" id="IPR000182">
    <property type="entry name" value="GNAT_dom"/>
</dbReference>
<dbReference type="InterPro" id="IPR051531">
    <property type="entry name" value="N-acetyltransferase"/>
</dbReference>
<dbReference type="EMBL" id="CP014167">
    <property type="protein sequence ID" value="ANS75606.1"/>
    <property type="molecule type" value="Genomic_DNA"/>
</dbReference>
<proteinExistence type="predicted"/>
<dbReference type="STRING" id="1462996.AWM70_14215"/>
<feature type="domain" description="N-acetyltransferase" evidence="1">
    <location>
        <begin position="21"/>
        <end position="187"/>
    </location>
</feature>
<dbReference type="InterPro" id="IPR016181">
    <property type="entry name" value="Acyl_CoA_acyltransferase"/>
</dbReference>
<dbReference type="Pfam" id="PF13302">
    <property type="entry name" value="Acetyltransf_3"/>
    <property type="match status" value="1"/>
</dbReference>
<dbReference type="RefSeq" id="WP_068697427.1">
    <property type="nucleotide sequence ID" value="NZ_CP014167.1"/>
</dbReference>